<dbReference type="PROSITE" id="PS50005">
    <property type="entry name" value="TPR"/>
    <property type="match status" value="2"/>
</dbReference>
<proteinExistence type="predicted"/>
<organism evidence="4 5">
    <name type="scientific">Blyttiomyces helicus</name>
    <dbReference type="NCBI Taxonomy" id="388810"/>
    <lineage>
        <taxon>Eukaryota</taxon>
        <taxon>Fungi</taxon>
        <taxon>Fungi incertae sedis</taxon>
        <taxon>Chytridiomycota</taxon>
        <taxon>Chytridiomycota incertae sedis</taxon>
        <taxon>Chytridiomycetes</taxon>
        <taxon>Chytridiomycetes incertae sedis</taxon>
        <taxon>Blyttiomyces</taxon>
    </lineage>
</organism>
<reference evidence="5" key="1">
    <citation type="journal article" date="2018" name="Nat. Microbiol.">
        <title>Leveraging single-cell genomics to expand the fungal tree of life.</title>
        <authorList>
            <person name="Ahrendt S.R."/>
            <person name="Quandt C.A."/>
            <person name="Ciobanu D."/>
            <person name="Clum A."/>
            <person name="Salamov A."/>
            <person name="Andreopoulos B."/>
            <person name="Cheng J.F."/>
            <person name="Woyke T."/>
            <person name="Pelin A."/>
            <person name="Henrissat B."/>
            <person name="Reynolds N.K."/>
            <person name="Benny G.L."/>
            <person name="Smith M.E."/>
            <person name="James T.Y."/>
            <person name="Grigoriev I.V."/>
        </authorList>
    </citation>
    <scope>NUCLEOTIDE SEQUENCE [LARGE SCALE GENOMIC DNA]</scope>
</reference>
<dbReference type="InterPro" id="IPR011990">
    <property type="entry name" value="TPR-like_helical_dom_sf"/>
</dbReference>
<sequence>EELQLQVLVLGVACLYAFLQTNWTGPVLSVEPEDLLPEEVREHREELRKRALAALTEDGEEPYSLTQRPGFLLMARTLLVEGSPQLGELKTVHWWKARCLLIQQRILDNPTETLHSSHLMLFKAQSRLPAAEPLNKEVLARFNLETGLAHHWYSQDKDAVAGFTSAEEVSGFKWSLSGALGKRTKFQTFNVAQLVVLAESAADEDAESASTAETVAVTGSKPTNLDLNDDTILETIEFTAPKEGENGKHAGKQGNLKAIDQCILLAFCLNVKNTNPANGLTTEQMLPYVRRVLENANNWMVYTMALLLRSRLESHKSRTVERAALQLQALVDQFPLEESTPAERMLHIFSIMMPPKWELERELGERFVSIGVLRSAFEIFQRLELWEDAISCLQMLEKPKEAEALVRQRLELSPKSPKLHCLLGDLSGNASFYEMAWQLSDGRYPRAMRSLGGYYFKRGEWVKSIESYHRALAINALFENSWFIMGCAAMRAEDWDTAVRAFSRTVSINHENGEAWTYLASVY</sequence>
<evidence type="ECO:0000256" key="1">
    <source>
        <dbReference type="ARBA" id="ARBA00022737"/>
    </source>
</evidence>
<feature type="repeat" description="TPR" evidence="3">
    <location>
        <begin position="479"/>
        <end position="512"/>
    </location>
</feature>
<dbReference type="InterPro" id="IPR019734">
    <property type="entry name" value="TPR_rpt"/>
</dbReference>
<dbReference type="SMART" id="SM00028">
    <property type="entry name" value="TPR"/>
    <property type="match status" value="3"/>
</dbReference>
<dbReference type="AlphaFoldDB" id="A0A4V1IQN6"/>
<evidence type="ECO:0000256" key="3">
    <source>
        <dbReference type="PROSITE-ProRule" id="PRU00339"/>
    </source>
</evidence>
<protein>
    <submittedName>
        <fullName evidence="4">Uncharacterized protein</fullName>
    </submittedName>
</protein>
<evidence type="ECO:0000313" key="5">
    <source>
        <dbReference type="Proteomes" id="UP000269721"/>
    </source>
</evidence>
<keyword evidence="1" id="KW-0677">Repeat</keyword>
<feature type="repeat" description="TPR" evidence="3">
    <location>
        <begin position="445"/>
        <end position="478"/>
    </location>
</feature>
<dbReference type="OrthoDB" id="1936594at2759"/>
<evidence type="ECO:0000313" key="4">
    <source>
        <dbReference type="EMBL" id="RKO87187.1"/>
    </source>
</evidence>
<gene>
    <name evidence="4" type="ORF">BDK51DRAFT_14076</name>
</gene>
<dbReference type="PANTHER" id="PTHR16193:SF0">
    <property type="entry name" value="TETRATRICOPEPTIDE REPEAT PROTEIN 27"/>
    <property type="match status" value="1"/>
</dbReference>
<evidence type="ECO:0000256" key="2">
    <source>
        <dbReference type="ARBA" id="ARBA00022803"/>
    </source>
</evidence>
<dbReference type="PANTHER" id="PTHR16193">
    <property type="entry name" value="TETRATRICOPEPTIDE REPEAT PROTEIN 27"/>
    <property type="match status" value="1"/>
</dbReference>
<dbReference type="SUPFAM" id="SSF48452">
    <property type="entry name" value="TPR-like"/>
    <property type="match status" value="1"/>
</dbReference>
<feature type="non-terminal residue" evidence="4">
    <location>
        <position position="523"/>
    </location>
</feature>
<dbReference type="Proteomes" id="UP000269721">
    <property type="component" value="Unassembled WGS sequence"/>
</dbReference>
<keyword evidence="2 3" id="KW-0802">TPR repeat</keyword>
<name>A0A4V1IQN6_9FUNG</name>
<dbReference type="Gene3D" id="1.25.40.10">
    <property type="entry name" value="Tetratricopeptide repeat domain"/>
    <property type="match status" value="1"/>
</dbReference>
<keyword evidence="5" id="KW-1185">Reference proteome</keyword>
<accession>A0A4V1IQN6</accession>
<dbReference type="EMBL" id="KZ997609">
    <property type="protein sequence ID" value="RKO87187.1"/>
    <property type="molecule type" value="Genomic_DNA"/>
</dbReference>
<feature type="non-terminal residue" evidence="4">
    <location>
        <position position="1"/>
    </location>
</feature>
<dbReference type="InterPro" id="IPR044244">
    <property type="entry name" value="TTC27/Emw1"/>
</dbReference>